<evidence type="ECO:0000256" key="1">
    <source>
        <dbReference type="SAM" id="MobiDB-lite"/>
    </source>
</evidence>
<comment type="caution">
    <text evidence="2">The sequence shown here is derived from an EMBL/GenBank/DDBJ whole genome shotgun (WGS) entry which is preliminary data.</text>
</comment>
<proteinExistence type="predicted"/>
<protein>
    <submittedName>
        <fullName evidence="2">Uncharacterized protein</fullName>
    </submittedName>
</protein>
<accession>A0A8X6UY58</accession>
<feature type="compositionally biased region" description="Basic and acidic residues" evidence="1">
    <location>
        <begin position="29"/>
        <end position="42"/>
    </location>
</feature>
<dbReference type="AlphaFoldDB" id="A0A8X6UY58"/>
<gene>
    <name evidence="2" type="ORF">TNCV_1740931</name>
</gene>
<sequence length="70" mass="7861">MHVELWRSMSSRFRGVEGNAPAVQKMSKRSNERAGTSEERLYPLHKGHTTQVTSSKARQDPLKSHGTLAL</sequence>
<evidence type="ECO:0000313" key="2">
    <source>
        <dbReference type="EMBL" id="GFX92173.1"/>
    </source>
</evidence>
<evidence type="ECO:0000313" key="3">
    <source>
        <dbReference type="Proteomes" id="UP000887159"/>
    </source>
</evidence>
<reference evidence="2" key="1">
    <citation type="submission" date="2020-08" db="EMBL/GenBank/DDBJ databases">
        <title>Multicomponent nature underlies the extraordinary mechanical properties of spider dragline silk.</title>
        <authorList>
            <person name="Kono N."/>
            <person name="Nakamura H."/>
            <person name="Mori M."/>
            <person name="Yoshida Y."/>
            <person name="Ohtoshi R."/>
            <person name="Malay A.D."/>
            <person name="Moran D.A.P."/>
            <person name="Tomita M."/>
            <person name="Numata K."/>
            <person name="Arakawa K."/>
        </authorList>
    </citation>
    <scope>NUCLEOTIDE SEQUENCE</scope>
</reference>
<dbReference type="Proteomes" id="UP000887159">
    <property type="component" value="Unassembled WGS sequence"/>
</dbReference>
<feature type="region of interest" description="Disordered" evidence="1">
    <location>
        <begin position="1"/>
        <end position="70"/>
    </location>
</feature>
<organism evidence="2 3">
    <name type="scientific">Trichonephila clavipes</name>
    <name type="common">Golden silk orbweaver</name>
    <name type="synonym">Nephila clavipes</name>
    <dbReference type="NCBI Taxonomy" id="2585209"/>
    <lineage>
        <taxon>Eukaryota</taxon>
        <taxon>Metazoa</taxon>
        <taxon>Ecdysozoa</taxon>
        <taxon>Arthropoda</taxon>
        <taxon>Chelicerata</taxon>
        <taxon>Arachnida</taxon>
        <taxon>Araneae</taxon>
        <taxon>Araneomorphae</taxon>
        <taxon>Entelegynae</taxon>
        <taxon>Araneoidea</taxon>
        <taxon>Nephilidae</taxon>
        <taxon>Trichonephila</taxon>
    </lineage>
</organism>
<name>A0A8X6UY58_TRICX</name>
<keyword evidence="3" id="KW-1185">Reference proteome</keyword>
<dbReference type="EMBL" id="BMAU01021142">
    <property type="protein sequence ID" value="GFX92173.1"/>
    <property type="molecule type" value="Genomic_DNA"/>
</dbReference>